<evidence type="ECO:0000313" key="2">
    <source>
        <dbReference type="EMBL" id="KAJ5223896.1"/>
    </source>
</evidence>
<accession>A0A9W9TIC8</accession>
<gene>
    <name evidence="2" type="ORF">N7468_008438</name>
</gene>
<name>A0A9W9TIC8_9EURO</name>
<sequence>MSSKYFPPTGGVLRPGETVGTGREVRPADDKSPFAHEPKGLGTLRDVREERFYLGGVLTLGEEQPRSFVYDPYPDYNGPEWRNEFMGNFQSCQGPRGNILDRRSPKDMVSVYPGVPKEFPPSLVGSYAATDLDGYVCVDRHSRLGAYGYGDQYHIASQSRIAGTVQWDRVNWGDLQTQCVQKNKERFEVSQTNQAHVLHALPQKPPASASASQEKPPSSNPLGQQVKKRSAIILRAWHDMDWNENMKQHVRSLIMELSLHSGGEYEVFILSHLKAKFIPPEFHDITVLFNDQTLESWYPNIEEHSPMFQYWQPVQAFAQSHADFDYYWQIEMDSRFTGHSYHYLEKAVKFAKEQPRKYLWERNAYFYIPGSHGTWEQFADMVASSMRGYESVWGPVVGTEGAPANPLGPRPPVNSPDDDDFEWGIGEEADFISFLPIFDPINTEWPFSDKIWGLPENIPRRASPVAMGRVSKVILQGLHDMQVEKKIRAGI</sequence>
<dbReference type="AlphaFoldDB" id="A0A9W9TIC8"/>
<dbReference type="GeneID" id="83205037"/>
<comment type="caution">
    <text evidence="2">The sequence shown here is derived from an EMBL/GenBank/DDBJ whole genome shotgun (WGS) entry which is preliminary data.</text>
</comment>
<dbReference type="OrthoDB" id="3353407at2759"/>
<dbReference type="PANTHER" id="PTHR36205:SF4">
    <property type="match status" value="1"/>
</dbReference>
<organism evidence="2 3">
    <name type="scientific">Penicillium chermesinum</name>
    <dbReference type="NCBI Taxonomy" id="63820"/>
    <lineage>
        <taxon>Eukaryota</taxon>
        <taxon>Fungi</taxon>
        <taxon>Dikarya</taxon>
        <taxon>Ascomycota</taxon>
        <taxon>Pezizomycotina</taxon>
        <taxon>Eurotiomycetes</taxon>
        <taxon>Eurotiomycetidae</taxon>
        <taxon>Eurotiales</taxon>
        <taxon>Aspergillaceae</taxon>
        <taxon>Penicillium</taxon>
    </lineage>
</organism>
<reference evidence="2" key="2">
    <citation type="journal article" date="2023" name="IMA Fungus">
        <title>Comparative genomic study of the Penicillium genus elucidates a diverse pangenome and 15 lateral gene transfer events.</title>
        <authorList>
            <person name="Petersen C."/>
            <person name="Sorensen T."/>
            <person name="Nielsen M.R."/>
            <person name="Sondergaard T.E."/>
            <person name="Sorensen J.L."/>
            <person name="Fitzpatrick D.A."/>
            <person name="Frisvad J.C."/>
            <person name="Nielsen K.L."/>
        </authorList>
    </citation>
    <scope>NUCLEOTIDE SEQUENCE</scope>
    <source>
        <strain evidence="2">IBT 19713</strain>
    </source>
</reference>
<evidence type="ECO:0000313" key="3">
    <source>
        <dbReference type="Proteomes" id="UP001150941"/>
    </source>
</evidence>
<dbReference type="PANTHER" id="PTHR36205">
    <property type="entry name" value="CHROMOSOME 19, WHOLE GENOME SHOTGUN SEQUENCE"/>
    <property type="match status" value="1"/>
</dbReference>
<reference evidence="2" key="1">
    <citation type="submission" date="2022-11" db="EMBL/GenBank/DDBJ databases">
        <authorList>
            <person name="Petersen C."/>
        </authorList>
    </citation>
    <scope>NUCLEOTIDE SEQUENCE</scope>
    <source>
        <strain evidence="2">IBT 19713</strain>
    </source>
</reference>
<feature type="region of interest" description="Disordered" evidence="1">
    <location>
        <begin position="1"/>
        <end position="40"/>
    </location>
</feature>
<dbReference type="Proteomes" id="UP001150941">
    <property type="component" value="Unassembled WGS sequence"/>
</dbReference>
<feature type="region of interest" description="Disordered" evidence="1">
    <location>
        <begin position="204"/>
        <end position="226"/>
    </location>
</feature>
<feature type="compositionally biased region" description="Polar residues" evidence="1">
    <location>
        <begin position="209"/>
        <end position="223"/>
    </location>
</feature>
<evidence type="ECO:0000256" key="1">
    <source>
        <dbReference type="SAM" id="MobiDB-lite"/>
    </source>
</evidence>
<dbReference type="InterPro" id="IPR021822">
    <property type="entry name" value="DUF3405"/>
</dbReference>
<feature type="compositionally biased region" description="Basic and acidic residues" evidence="1">
    <location>
        <begin position="23"/>
        <end position="40"/>
    </location>
</feature>
<proteinExistence type="predicted"/>
<dbReference type="RefSeq" id="XP_058328079.1">
    <property type="nucleotide sequence ID" value="XM_058477734.1"/>
</dbReference>
<dbReference type="EMBL" id="JAPQKS010000006">
    <property type="protein sequence ID" value="KAJ5223896.1"/>
    <property type="molecule type" value="Genomic_DNA"/>
</dbReference>
<dbReference type="Pfam" id="PF11885">
    <property type="entry name" value="DUF3405"/>
    <property type="match status" value="1"/>
</dbReference>
<protein>
    <submittedName>
        <fullName evidence="2">Uncharacterized protein</fullName>
    </submittedName>
</protein>
<keyword evidence="3" id="KW-1185">Reference proteome</keyword>